<evidence type="ECO:0000313" key="7">
    <source>
        <dbReference type="EMBL" id="KAG5636947.1"/>
    </source>
</evidence>
<dbReference type="PANTHER" id="PTHR45658">
    <property type="entry name" value="GATA TRANSCRIPTION FACTOR"/>
    <property type="match status" value="1"/>
</dbReference>
<reference evidence="7" key="1">
    <citation type="submission" date="2021-02" db="EMBL/GenBank/DDBJ databases">
        <authorList>
            <person name="Nieuwenhuis M."/>
            <person name="Van De Peppel L.J.J."/>
        </authorList>
    </citation>
    <scope>NUCLEOTIDE SEQUENCE</scope>
    <source>
        <strain evidence="7">D49</strain>
    </source>
</reference>
<dbReference type="CDD" id="cd00202">
    <property type="entry name" value="ZnF_GATA"/>
    <property type="match status" value="1"/>
</dbReference>
<dbReference type="OrthoDB" id="2162994at2759"/>
<dbReference type="GO" id="GO:0006355">
    <property type="term" value="P:regulation of DNA-templated transcription"/>
    <property type="evidence" value="ECO:0007669"/>
    <property type="project" value="InterPro"/>
</dbReference>
<keyword evidence="2 4" id="KW-0863">Zinc-finger</keyword>
<feature type="region of interest" description="Disordered" evidence="5">
    <location>
        <begin position="1"/>
        <end position="194"/>
    </location>
</feature>
<comment type="caution">
    <text evidence="7">The sequence shown here is derived from an EMBL/GenBank/DDBJ whole genome shotgun (WGS) entry which is preliminary data.</text>
</comment>
<proteinExistence type="predicted"/>
<feature type="domain" description="GATA-type" evidence="6">
    <location>
        <begin position="386"/>
        <end position="421"/>
    </location>
</feature>
<feature type="compositionally biased region" description="Low complexity" evidence="5">
    <location>
        <begin position="537"/>
        <end position="546"/>
    </location>
</feature>
<organism evidence="7 8">
    <name type="scientific">Sphagnurus paluster</name>
    <dbReference type="NCBI Taxonomy" id="117069"/>
    <lineage>
        <taxon>Eukaryota</taxon>
        <taxon>Fungi</taxon>
        <taxon>Dikarya</taxon>
        <taxon>Basidiomycota</taxon>
        <taxon>Agaricomycotina</taxon>
        <taxon>Agaricomycetes</taxon>
        <taxon>Agaricomycetidae</taxon>
        <taxon>Agaricales</taxon>
        <taxon>Tricholomatineae</taxon>
        <taxon>Lyophyllaceae</taxon>
        <taxon>Sphagnurus</taxon>
    </lineage>
</organism>
<evidence type="ECO:0000256" key="1">
    <source>
        <dbReference type="ARBA" id="ARBA00022723"/>
    </source>
</evidence>
<dbReference type="EMBL" id="JABCKI010005875">
    <property type="protein sequence ID" value="KAG5636947.1"/>
    <property type="molecule type" value="Genomic_DNA"/>
</dbReference>
<dbReference type="Pfam" id="PF00320">
    <property type="entry name" value="GATA"/>
    <property type="match status" value="1"/>
</dbReference>
<dbReference type="PROSITE" id="PS50114">
    <property type="entry name" value="GATA_ZN_FINGER_2"/>
    <property type="match status" value="1"/>
</dbReference>
<feature type="compositionally biased region" description="Pro residues" evidence="5">
    <location>
        <begin position="524"/>
        <end position="536"/>
    </location>
</feature>
<feature type="compositionally biased region" description="Low complexity" evidence="5">
    <location>
        <begin position="506"/>
        <end position="523"/>
    </location>
</feature>
<name>A0A9P7FR06_9AGAR</name>
<gene>
    <name evidence="7" type="ORF">H0H81_006295</name>
</gene>
<accession>A0A9P7FR06</accession>
<feature type="region of interest" description="Disordered" evidence="5">
    <location>
        <begin position="304"/>
        <end position="336"/>
    </location>
</feature>
<dbReference type="Gene3D" id="3.30.50.10">
    <property type="entry name" value="Erythroid Transcription Factor GATA-1, subunit A"/>
    <property type="match status" value="1"/>
</dbReference>
<dbReference type="GO" id="GO:0008270">
    <property type="term" value="F:zinc ion binding"/>
    <property type="evidence" value="ECO:0007669"/>
    <property type="project" value="UniProtKB-KW"/>
</dbReference>
<dbReference type="InterPro" id="IPR051140">
    <property type="entry name" value="GATA_TF"/>
</dbReference>
<dbReference type="GO" id="GO:0043565">
    <property type="term" value="F:sequence-specific DNA binding"/>
    <property type="evidence" value="ECO:0007669"/>
    <property type="project" value="InterPro"/>
</dbReference>
<protein>
    <recommendedName>
        <fullName evidence="6">GATA-type domain-containing protein</fullName>
    </recommendedName>
</protein>
<dbReference type="InterPro" id="IPR013088">
    <property type="entry name" value="Znf_NHR/GATA"/>
</dbReference>
<dbReference type="AlphaFoldDB" id="A0A9P7FR06"/>
<evidence type="ECO:0000256" key="3">
    <source>
        <dbReference type="ARBA" id="ARBA00022833"/>
    </source>
</evidence>
<dbReference type="SMART" id="SM00401">
    <property type="entry name" value="ZnF_GATA"/>
    <property type="match status" value="1"/>
</dbReference>
<dbReference type="PANTHER" id="PTHR45658:SF123">
    <property type="entry name" value="GATA-TYPE DOMAIN-CONTAINING PROTEIN"/>
    <property type="match status" value="1"/>
</dbReference>
<feature type="compositionally biased region" description="Basic and acidic residues" evidence="5">
    <location>
        <begin position="399"/>
        <end position="408"/>
    </location>
</feature>
<dbReference type="SUPFAM" id="SSF57716">
    <property type="entry name" value="Glucocorticoid receptor-like (DNA-binding domain)"/>
    <property type="match status" value="1"/>
</dbReference>
<evidence type="ECO:0000256" key="2">
    <source>
        <dbReference type="ARBA" id="ARBA00022771"/>
    </source>
</evidence>
<feature type="compositionally biased region" description="Low complexity" evidence="5">
    <location>
        <begin position="172"/>
        <end position="183"/>
    </location>
</feature>
<keyword evidence="3" id="KW-0862">Zinc</keyword>
<evidence type="ECO:0000259" key="6">
    <source>
        <dbReference type="PROSITE" id="PS50114"/>
    </source>
</evidence>
<keyword evidence="8" id="KW-1185">Reference proteome</keyword>
<evidence type="ECO:0000256" key="4">
    <source>
        <dbReference type="PROSITE-ProRule" id="PRU00094"/>
    </source>
</evidence>
<keyword evidence="1" id="KW-0479">Metal-binding</keyword>
<feature type="compositionally biased region" description="Basic and acidic residues" evidence="5">
    <location>
        <begin position="309"/>
        <end position="320"/>
    </location>
</feature>
<feature type="region of interest" description="Disordered" evidence="5">
    <location>
        <begin position="360"/>
        <end position="408"/>
    </location>
</feature>
<sequence>MASSTHAQYARHLATPQNSRDEAVRLPSIKDLNFQGYSSSRRPDAGATPVATTINGQENPVRWSRANVQPQSPSPMPAHPHQQHHHQQQQHTPPLSAGHEPKNDYSSKPDNAGFLTPGMPLSAQSTPVPGSVTIGPGTRGDDVPQSKRRRSSGNMTAPRDARSPHQAPYPPHYAAYPPSQPQQNYHQMQPHMSHPAQAPVEHVHPQQLTIQQQQIPFARTTAIVPIDTRAQYPVVEPDRMPSVRDNTMSELYTAQIQQSVPEVCPSPEELQEMSQRAVEVVRLLEEYRRLNLPESERVKMDNASVITPPDDHRPPKRPWEDMEQDENAAAAETVSYTEPYSTIEKVTQSTAEQDMEIIRSKRATSTAGASSSTGQPKSKYRKRSRATPPGKCHSCNIRETPEWRRGPDGARTLCNACGLHYAKLQRKRDKLAGPNGEPQRIDMETLRASARAADLADKSHSRSKQNSRSQQSIEPTSPMETGKPLPQQHHQGSFQVMPMMPPEPSPTSHSDSGRSSQQSHQGMQPPPPSMAAPAPPWSTSTQPTAPGARNYAPEQLQHQSFMRTSHPNHTSPR</sequence>
<dbReference type="Proteomes" id="UP000717328">
    <property type="component" value="Unassembled WGS sequence"/>
</dbReference>
<dbReference type="InterPro" id="IPR000679">
    <property type="entry name" value="Znf_GATA"/>
</dbReference>
<reference evidence="7" key="2">
    <citation type="submission" date="2021-10" db="EMBL/GenBank/DDBJ databases">
        <title>Phylogenomics reveals ancestral predisposition of the termite-cultivated fungus Termitomyces towards a domesticated lifestyle.</title>
        <authorList>
            <person name="Auxier B."/>
            <person name="Grum-Grzhimaylo A."/>
            <person name="Cardenas M.E."/>
            <person name="Lodge J.D."/>
            <person name="Laessoe T."/>
            <person name="Pedersen O."/>
            <person name="Smith M.E."/>
            <person name="Kuyper T.W."/>
            <person name="Franco-Molano E.A."/>
            <person name="Baroni T.J."/>
            <person name="Aanen D.K."/>
        </authorList>
    </citation>
    <scope>NUCLEOTIDE SEQUENCE</scope>
    <source>
        <strain evidence="7">D49</strain>
    </source>
</reference>
<evidence type="ECO:0000313" key="8">
    <source>
        <dbReference type="Proteomes" id="UP000717328"/>
    </source>
</evidence>
<feature type="compositionally biased region" description="Low complexity" evidence="5">
    <location>
        <begin position="363"/>
        <end position="374"/>
    </location>
</feature>
<dbReference type="PROSITE" id="PS00344">
    <property type="entry name" value="GATA_ZN_FINGER_1"/>
    <property type="match status" value="1"/>
</dbReference>
<feature type="region of interest" description="Disordered" evidence="5">
    <location>
        <begin position="427"/>
        <end position="573"/>
    </location>
</feature>
<feature type="compositionally biased region" description="Polar residues" evidence="5">
    <location>
        <begin position="556"/>
        <end position="573"/>
    </location>
</feature>
<evidence type="ECO:0000256" key="5">
    <source>
        <dbReference type="SAM" id="MobiDB-lite"/>
    </source>
</evidence>